<comment type="caution">
    <text evidence="11">The sequence shown here is derived from an EMBL/GenBank/DDBJ whole genome shotgun (WGS) entry which is preliminary data.</text>
</comment>
<dbReference type="GO" id="GO:0004418">
    <property type="term" value="F:hydroxymethylbilane synthase activity"/>
    <property type="evidence" value="ECO:0007669"/>
    <property type="project" value="UniProtKB-UniRule"/>
</dbReference>
<dbReference type="InterPro" id="IPR000860">
    <property type="entry name" value="HemC"/>
</dbReference>
<sequence>MTIQHPTTPTHGRVFGVGEAAPAGAIRVGTRGSTLAVTQTTTVAEGIAEATGRDVALVVVRTQGDASSAPLAQLGGTGVFVSALRDALLAGTCDMIVHSIKDLPTGPCPGIALGAVPPRADPRDALCARDGLTLSQLPTGARVGTGSPRRAAQLLARRPDLVVTGLRGNVDTRLARLEQDLDAIVLAAAGLDRIGRASAVSERFPLESTPPAPGQGALAVEVRDAELGLSPYAEALAALDDAPSRACSLAERGLLAALEAGCAAPVGAWARIVGDRIVLRAAVYRVDGSSALTVEAARPWPLTGSRAGDETSTDESSAVASSAVESSADEFNADELAARLGRNAAADLLDRGAADLAPLGAGS</sequence>
<dbReference type="PIRSF" id="PIRSF001438">
    <property type="entry name" value="4pyrrol_synth_OHMeBilane_synth"/>
    <property type="match status" value="1"/>
</dbReference>
<comment type="catalytic activity">
    <reaction evidence="6 7">
        <text>4 porphobilinogen + H2O = hydroxymethylbilane + 4 NH4(+)</text>
        <dbReference type="Rhea" id="RHEA:13185"/>
        <dbReference type="ChEBI" id="CHEBI:15377"/>
        <dbReference type="ChEBI" id="CHEBI:28938"/>
        <dbReference type="ChEBI" id="CHEBI:57845"/>
        <dbReference type="ChEBI" id="CHEBI:58126"/>
        <dbReference type="EC" id="2.5.1.61"/>
    </reaction>
</comment>
<dbReference type="InterPro" id="IPR022418">
    <property type="entry name" value="Porphobilinogen_deaminase_C"/>
</dbReference>
<evidence type="ECO:0000256" key="5">
    <source>
        <dbReference type="ARBA" id="ARBA00023244"/>
    </source>
</evidence>
<comment type="cofactor">
    <cofactor evidence="7">
        <name>dipyrromethane</name>
        <dbReference type="ChEBI" id="CHEBI:60342"/>
    </cofactor>
    <text evidence="7">Binds 1 dipyrromethane group covalently.</text>
</comment>
<comment type="subunit">
    <text evidence="3 7">Monomer.</text>
</comment>
<dbReference type="EC" id="2.5.1.61" evidence="7"/>
<evidence type="ECO:0000313" key="12">
    <source>
        <dbReference type="Proteomes" id="UP000693892"/>
    </source>
</evidence>
<comment type="similarity">
    <text evidence="2 7">Belongs to the HMBS family.</text>
</comment>
<dbReference type="Pfam" id="PF01379">
    <property type="entry name" value="Porphobil_deam"/>
    <property type="match status" value="1"/>
</dbReference>
<name>A0A916JZ07_9MICO</name>
<evidence type="ECO:0000259" key="9">
    <source>
        <dbReference type="Pfam" id="PF01379"/>
    </source>
</evidence>
<dbReference type="HAMAP" id="MF_00260">
    <property type="entry name" value="Porphobil_deam"/>
    <property type="match status" value="1"/>
</dbReference>
<organism evidence="11 12">
    <name type="scientific">Leucobacter soli</name>
    <dbReference type="NCBI Taxonomy" id="2812850"/>
    <lineage>
        <taxon>Bacteria</taxon>
        <taxon>Bacillati</taxon>
        <taxon>Actinomycetota</taxon>
        <taxon>Actinomycetes</taxon>
        <taxon>Micrococcales</taxon>
        <taxon>Microbacteriaceae</taxon>
        <taxon>Leucobacter</taxon>
    </lineage>
</organism>
<evidence type="ECO:0000256" key="2">
    <source>
        <dbReference type="ARBA" id="ARBA00005638"/>
    </source>
</evidence>
<dbReference type="PANTHER" id="PTHR11557">
    <property type="entry name" value="PORPHOBILINOGEN DEAMINASE"/>
    <property type="match status" value="1"/>
</dbReference>
<keyword evidence="12" id="KW-1185">Reference proteome</keyword>
<dbReference type="EMBL" id="CAJVAP010000011">
    <property type="protein sequence ID" value="CAG7609166.1"/>
    <property type="molecule type" value="Genomic_DNA"/>
</dbReference>
<evidence type="ECO:0000256" key="3">
    <source>
        <dbReference type="ARBA" id="ARBA00011245"/>
    </source>
</evidence>
<evidence type="ECO:0000256" key="1">
    <source>
        <dbReference type="ARBA" id="ARBA00002869"/>
    </source>
</evidence>
<keyword evidence="4 7" id="KW-0808">Transferase</keyword>
<evidence type="ECO:0000256" key="7">
    <source>
        <dbReference type="HAMAP-Rule" id="MF_00260"/>
    </source>
</evidence>
<evidence type="ECO:0000259" key="10">
    <source>
        <dbReference type="Pfam" id="PF03900"/>
    </source>
</evidence>
<comment type="miscellaneous">
    <text evidence="7">The porphobilinogen subunits are added to the dipyrromethane group.</text>
</comment>
<dbReference type="GO" id="GO:0006782">
    <property type="term" value="P:protoporphyrinogen IX biosynthetic process"/>
    <property type="evidence" value="ECO:0007669"/>
    <property type="project" value="UniProtKB-UniRule"/>
</dbReference>
<feature type="compositionally biased region" description="Low complexity" evidence="8">
    <location>
        <begin position="314"/>
        <end position="326"/>
    </location>
</feature>
<evidence type="ECO:0000256" key="4">
    <source>
        <dbReference type="ARBA" id="ARBA00022679"/>
    </source>
</evidence>
<dbReference type="Proteomes" id="UP000693892">
    <property type="component" value="Unassembled WGS sequence"/>
</dbReference>
<feature type="region of interest" description="Disordered" evidence="8">
    <location>
        <begin position="301"/>
        <end position="329"/>
    </location>
</feature>
<feature type="domain" description="Porphobilinogen deaminase C-terminal" evidence="10">
    <location>
        <begin position="247"/>
        <end position="292"/>
    </location>
</feature>
<dbReference type="PANTHER" id="PTHR11557:SF0">
    <property type="entry name" value="PORPHOBILINOGEN DEAMINASE"/>
    <property type="match status" value="1"/>
</dbReference>
<feature type="domain" description="Porphobilinogen deaminase N-terminal" evidence="9">
    <location>
        <begin position="26"/>
        <end position="225"/>
    </location>
</feature>
<reference evidence="11" key="1">
    <citation type="submission" date="2021-06" db="EMBL/GenBank/DDBJ databases">
        <authorList>
            <person name="Criscuolo A."/>
        </authorList>
    </citation>
    <scope>NUCLEOTIDE SEQUENCE</scope>
    <source>
        <strain evidence="11">CIP111803</strain>
    </source>
</reference>
<dbReference type="AlphaFoldDB" id="A0A916JZ07"/>
<evidence type="ECO:0000256" key="6">
    <source>
        <dbReference type="ARBA" id="ARBA00048169"/>
    </source>
</evidence>
<dbReference type="InterPro" id="IPR022419">
    <property type="entry name" value="Porphobilin_deaminase_cofac_BS"/>
</dbReference>
<dbReference type="RefSeq" id="WP_218114794.1">
    <property type="nucleotide sequence ID" value="NZ_CAJVAP010000011.1"/>
</dbReference>
<dbReference type="InterPro" id="IPR022417">
    <property type="entry name" value="Porphobilin_deaminase_N"/>
</dbReference>
<dbReference type="PROSITE" id="PS00533">
    <property type="entry name" value="PORPHOBILINOGEN_DEAM"/>
    <property type="match status" value="1"/>
</dbReference>
<comment type="function">
    <text evidence="1 7">Tetrapolymerization of the monopyrrole PBG into the hydroxymethylbilane pre-uroporphyrinogen in several discrete steps.</text>
</comment>
<protein>
    <recommendedName>
        <fullName evidence="7">Porphobilinogen deaminase</fullName>
        <shortName evidence="7">PBG</shortName>
        <ecNumber evidence="7">2.5.1.61</ecNumber>
    </recommendedName>
    <alternativeName>
        <fullName evidence="7">Hydroxymethylbilane synthase</fullName>
        <shortName evidence="7">HMBS</shortName>
    </alternativeName>
    <alternativeName>
        <fullName evidence="7">Pre-uroporphyrinogen synthase</fullName>
    </alternativeName>
</protein>
<dbReference type="FunFam" id="3.40.190.10:FF:000005">
    <property type="entry name" value="Porphobilinogen deaminase"/>
    <property type="match status" value="1"/>
</dbReference>
<dbReference type="GO" id="GO:0005737">
    <property type="term" value="C:cytoplasm"/>
    <property type="evidence" value="ECO:0007669"/>
    <property type="project" value="UniProtKB-UniRule"/>
</dbReference>
<evidence type="ECO:0000313" key="11">
    <source>
        <dbReference type="EMBL" id="CAG7609166.1"/>
    </source>
</evidence>
<keyword evidence="5 7" id="KW-0627">Porphyrin biosynthesis</keyword>
<proteinExistence type="inferred from homology"/>
<evidence type="ECO:0000256" key="8">
    <source>
        <dbReference type="SAM" id="MobiDB-lite"/>
    </source>
</evidence>
<dbReference type="Pfam" id="PF03900">
    <property type="entry name" value="Porphobil_deamC"/>
    <property type="match status" value="1"/>
</dbReference>
<feature type="modified residue" description="S-(dipyrrolylmethanemethyl)cysteine" evidence="7">
    <location>
        <position position="262"/>
    </location>
</feature>
<dbReference type="NCBIfam" id="TIGR00212">
    <property type="entry name" value="hemC"/>
    <property type="match status" value="1"/>
</dbReference>
<gene>
    <name evidence="7 11" type="primary">hemC</name>
    <name evidence="11" type="ORF">LEUCIP111803_01175</name>
</gene>
<accession>A0A916JZ07</accession>